<dbReference type="InterPro" id="IPR016187">
    <property type="entry name" value="CTDL_fold"/>
</dbReference>
<reference evidence="6" key="2">
    <citation type="submission" date="2025-08" db="UniProtKB">
        <authorList>
            <consortium name="Ensembl"/>
        </authorList>
    </citation>
    <scope>IDENTIFICATION</scope>
</reference>
<dbReference type="AlphaFoldDB" id="A0AAR2LBV5"/>
<evidence type="ECO:0000256" key="2">
    <source>
        <dbReference type="ARBA" id="ARBA00023157"/>
    </source>
</evidence>
<feature type="transmembrane region" description="Helical" evidence="4">
    <location>
        <begin position="45"/>
        <end position="65"/>
    </location>
</feature>
<keyword evidence="4" id="KW-0472">Membrane</keyword>
<dbReference type="Gene3D" id="3.10.100.10">
    <property type="entry name" value="Mannose-Binding Protein A, subunit A"/>
    <property type="match status" value="1"/>
</dbReference>
<dbReference type="GO" id="GO:0030246">
    <property type="term" value="F:carbohydrate binding"/>
    <property type="evidence" value="ECO:0007669"/>
    <property type="project" value="UniProtKB-KW"/>
</dbReference>
<keyword evidence="7" id="KW-1185">Reference proteome</keyword>
<dbReference type="PROSITE" id="PS00615">
    <property type="entry name" value="C_TYPE_LECTIN_1"/>
    <property type="match status" value="1"/>
</dbReference>
<dbReference type="Ensembl" id="ENSPNAT00000054367.1">
    <property type="protein sequence ID" value="ENSPNAP00000071866.1"/>
    <property type="gene ID" value="ENSPNAG00000030861.1"/>
</dbReference>
<keyword evidence="4" id="KW-1133">Transmembrane helix</keyword>
<feature type="coiled-coil region" evidence="3">
    <location>
        <begin position="85"/>
        <end position="126"/>
    </location>
</feature>
<keyword evidence="4" id="KW-0812">Transmembrane</keyword>
<dbReference type="InterPro" id="IPR033989">
    <property type="entry name" value="CD209-like_CTLD"/>
</dbReference>
<evidence type="ECO:0000313" key="7">
    <source>
        <dbReference type="Proteomes" id="UP001501920"/>
    </source>
</evidence>
<dbReference type="InterPro" id="IPR016186">
    <property type="entry name" value="C-type_lectin-like/link_sf"/>
</dbReference>
<reference evidence="6" key="3">
    <citation type="submission" date="2025-09" db="UniProtKB">
        <authorList>
            <consortium name="Ensembl"/>
        </authorList>
    </citation>
    <scope>IDENTIFICATION</scope>
</reference>
<feature type="domain" description="C-type lectin" evidence="5">
    <location>
        <begin position="134"/>
        <end position="248"/>
    </location>
</feature>
<name>A0AAR2LBV5_PYGNA</name>
<keyword evidence="1" id="KW-0430">Lectin</keyword>
<dbReference type="GeneTree" id="ENSGT01020000230338"/>
<dbReference type="PROSITE" id="PS50041">
    <property type="entry name" value="C_TYPE_LECTIN_2"/>
    <property type="match status" value="1"/>
</dbReference>
<dbReference type="PANTHER" id="PTHR22803">
    <property type="entry name" value="MANNOSE, PHOSPHOLIPASE, LECTIN RECEPTOR RELATED"/>
    <property type="match status" value="1"/>
</dbReference>
<keyword evidence="2" id="KW-1015">Disulfide bond</keyword>
<evidence type="ECO:0000256" key="4">
    <source>
        <dbReference type="SAM" id="Phobius"/>
    </source>
</evidence>
<reference evidence="6 7" key="1">
    <citation type="submission" date="2020-10" db="EMBL/GenBank/DDBJ databases">
        <title>Pygocentrus nattereri (red-bellied piranha) genome, fPygNat1, primary haplotype.</title>
        <authorList>
            <person name="Myers G."/>
            <person name="Meyer A."/>
            <person name="Karagic N."/>
            <person name="Pippel M."/>
            <person name="Winkler S."/>
            <person name="Tracey A."/>
            <person name="Wood J."/>
            <person name="Formenti G."/>
            <person name="Howe K."/>
            <person name="Fedrigo O."/>
            <person name="Jarvis E.D."/>
        </authorList>
    </citation>
    <scope>NUCLEOTIDE SEQUENCE [LARGE SCALE GENOMIC DNA]</scope>
</reference>
<sequence>MNIEDIEKRASPTKVSDSVYLNTLAQKPGSEAVSEGRQVRSGRPAAVCLGLLCVLLLAVITGLSVTHNAEREQLWNRYNNVTVERDQLLDANSNLTLERKKLQSSCEVLTRERDALRRNLSDYERLFLQEWKQFGSSYYYFFNKEKSWSAARQDCRERGADLVIINSREEQEFIKKENKYVWIGLSDAKSEGQWKWVDESPLSTAFWRSGEPNNANGDENCAVFSTTADTLKAWNDIPCSYEAGWICESTQPYVRRLQ</sequence>
<dbReference type="SUPFAM" id="SSF56436">
    <property type="entry name" value="C-type lectin-like"/>
    <property type="match status" value="1"/>
</dbReference>
<evidence type="ECO:0000259" key="5">
    <source>
        <dbReference type="PROSITE" id="PS50041"/>
    </source>
</evidence>
<dbReference type="InterPro" id="IPR050111">
    <property type="entry name" value="C-type_lectin/snaclec_domain"/>
</dbReference>
<dbReference type="CDD" id="cd03590">
    <property type="entry name" value="CLECT_DC-SIGN_like"/>
    <property type="match status" value="1"/>
</dbReference>
<dbReference type="Gene3D" id="1.20.5.400">
    <property type="match status" value="1"/>
</dbReference>
<dbReference type="InterPro" id="IPR001304">
    <property type="entry name" value="C-type_lectin-like"/>
</dbReference>
<proteinExistence type="predicted"/>
<evidence type="ECO:0000313" key="6">
    <source>
        <dbReference type="Ensembl" id="ENSPNAP00000071866.1"/>
    </source>
</evidence>
<dbReference type="SMART" id="SM00034">
    <property type="entry name" value="CLECT"/>
    <property type="match status" value="1"/>
</dbReference>
<evidence type="ECO:0000256" key="1">
    <source>
        <dbReference type="ARBA" id="ARBA00022734"/>
    </source>
</evidence>
<evidence type="ECO:0000256" key="3">
    <source>
        <dbReference type="SAM" id="Coils"/>
    </source>
</evidence>
<protein>
    <recommendedName>
        <fullName evidence="5">C-type lectin domain-containing protein</fullName>
    </recommendedName>
</protein>
<accession>A0AAR2LBV5</accession>
<organism evidence="6 7">
    <name type="scientific">Pygocentrus nattereri</name>
    <name type="common">Red-bellied piranha</name>
    <dbReference type="NCBI Taxonomy" id="42514"/>
    <lineage>
        <taxon>Eukaryota</taxon>
        <taxon>Metazoa</taxon>
        <taxon>Chordata</taxon>
        <taxon>Craniata</taxon>
        <taxon>Vertebrata</taxon>
        <taxon>Euteleostomi</taxon>
        <taxon>Actinopterygii</taxon>
        <taxon>Neopterygii</taxon>
        <taxon>Teleostei</taxon>
        <taxon>Ostariophysi</taxon>
        <taxon>Characiformes</taxon>
        <taxon>Characoidei</taxon>
        <taxon>Pygocentrus</taxon>
    </lineage>
</organism>
<dbReference type="InterPro" id="IPR018378">
    <property type="entry name" value="C-type_lectin_CS"/>
</dbReference>
<dbReference type="Proteomes" id="UP001501920">
    <property type="component" value="Chromosome 22"/>
</dbReference>
<dbReference type="Pfam" id="PF00059">
    <property type="entry name" value="Lectin_C"/>
    <property type="match status" value="1"/>
</dbReference>
<keyword evidence="3" id="KW-0175">Coiled coil</keyword>